<sequence>MTLQIDPRWLVHSVEVAKKLDEDNWNKPIYADPITYNRVRVDMTKEFTGTGNDRTITANATVFLFAKFTGNFPVDIDDTWLDAKLTFNGHDYLVKNWSPYSEPTSANLWSIELKVI</sequence>
<dbReference type="Proteomes" id="UP001597244">
    <property type="component" value="Unassembled WGS sequence"/>
</dbReference>
<organism evidence="1 2">
    <name type="scientific">Lapidilactobacillus mulanensis</name>
    <dbReference type="NCBI Taxonomy" id="2485999"/>
    <lineage>
        <taxon>Bacteria</taxon>
        <taxon>Bacillati</taxon>
        <taxon>Bacillota</taxon>
        <taxon>Bacilli</taxon>
        <taxon>Lactobacillales</taxon>
        <taxon>Lactobacillaceae</taxon>
        <taxon>Lapidilactobacillus</taxon>
    </lineage>
</organism>
<evidence type="ECO:0000313" key="2">
    <source>
        <dbReference type="Proteomes" id="UP001597244"/>
    </source>
</evidence>
<proteinExistence type="predicted"/>
<dbReference type="EMBL" id="JBHTOF010000103">
    <property type="protein sequence ID" value="MFD1466476.1"/>
    <property type="molecule type" value="Genomic_DNA"/>
</dbReference>
<protein>
    <submittedName>
        <fullName evidence="1">Minor capsid protein</fullName>
    </submittedName>
</protein>
<reference evidence="2" key="1">
    <citation type="journal article" date="2019" name="Int. J. Syst. Evol. Microbiol.">
        <title>The Global Catalogue of Microorganisms (GCM) 10K type strain sequencing project: providing services to taxonomists for standard genome sequencing and annotation.</title>
        <authorList>
            <consortium name="The Broad Institute Genomics Platform"/>
            <consortium name="The Broad Institute Genome Sequencing Center for Infectious Disease"/>
            <person name="Wu L."/>
            <person name="Ma J."/>
        </authorList>
    </citation>
    <scope>NUCLEOTIDE SEQUENCE [LARGE SCALE GENOMIC DNA]</scope>
    <source>
        <strain evidence="2">CCM 8951</strain>
    </source>
</reference>
<keyword evidence="2" id="KW-1185">Reference proteome</keyword>
<dbReference type="Pfam" id="PF10665">
    <property type="entry name" value="Minor_capsid_1"/>
    <property type="match status" value="1"/>
</dbReference>
<comment type="caution">
    <text evidence="1">The sequence shown here is derived from an EMBL/GenBank/DDBJ whole genome shotgun (WGS) entry which is preliminary data.</text>
</comment>
<dbReference type="RefSeq" id="WP_125577466.1">
    <property type="nucleotide sequence ID" value="NZ_JBHTOF010000103.1"/>
</dbReference>
<name>A0ABW4DSM5_9LACO</name>
<evidence type="ECO:0000313" key="1">
    <source>
        <dbReference type="EMBL" id="MFD1466476.1"/>
    </source>
</evidence>
<accession>A0ABW4DSM5</accession>
<dbReference type="InterPro" id="IPR019612">
    <property type="entry name" value="Minor_capsid_put"/>
</dbReference>
<gene>
    <name evidence="1" type="ORF">ACFQ4L_10425</name>
</gene>